<evidence type="ECO:0000256" key="1">
    <source>
        <dbReference type="ARBA" id="ARBA00004651"/>
    </source>
</evidence>
<feature type="transmembrane region" description="Helical" evidence="5">
    <location>
        <begin position="254"/>
        <end position="275"/>
    </location>
</feature>
<dbReference type="AlphaFoldDB" id="A0AAP4C9C0"/>
<feature type="transmembrane region" description="Helical" evidence="5">
    <location>
        <begin position="90"/>
        <end position="108"/>
    </location>
</feature>
<gene>
    <name evidence="7" type="ORF">QP116_07825</name>
</gene>
<dbReference type="SUPFAM" id="SSF103473">
    <property type="entry name" value="MFS general substrate transporter"/>
    <property type="match status" value="1"/>
</dbReference>
<sequence>MTQAGVEEPNGVFQRYARVLKRPHVPTLLLVGILGRLPHSSAAILLTLHVRNALEMDFAAAGLVTAMLTIGIAIGSPWRGRVVDIKGVRRAVLPSIVVEAGAFGAAPFVSFEVLLVLMFLAGVFSLPVFTVVRQSMGVLVRGPDRTTAFALDSVTTELVFVIAPGGVSVLATAISTTVSLLLVGALVVFAGVILMIANPPTRSSQLPSAPREAVDDLAAPSHPKDASSVAAVTGAIPVVPLPQPQPRQRRVMPWLTISAAAMMVMALGAGMALSGTEVALVGFNETLGGGGDTLWIMYGVWCFGSLIGGLVYGALSRKFDPFVLIIVLGLTLVPVAFSATLLLMTITLFVSGFFIAPLMTAASERLTEAVPERNRGQAMGLYGSAMTAGTAAGTPLVGIMLDVGGPTLAISALAGVAVATGVFAMVLRQIRRRRKRAALNK</sequence>
<evidence type="ECO:0000256" key="5">
    <source>
        <dbReference type="SAM" id="Phobius"/>
    </source>
</evidence>
<evidence type="ECO:0000256" key="4">
    <source>
        <dbReference type="ARBA" id="ARBA00023136"/>
    </source>
</evidence>
<dbReference type="GO" id="GO:0005886">
    <property type="term" value="C:plasma membrane"/>
    <property type="evidence" value="ECO:0007669"/>
    <property type="project" value="UniProtKB-SubCell"/>
</dbReference>
<keyword evidence="2 5" id="KW-0812">Transmembrane</keyword>
<dbReference type="PROSITE" id="PS50850">
    <property type="entry name" value="MFS"/>
    <property type="match status" value="1"/>
</dbReference>
<feature type="transmembrane region" description="Helical" evidence="5">
    <location>
        <begin position="322"/>
        <end position="342"/>
    </location>
</feature>
<dbReference type="Pfam" id="PF07690">
    <property type="entry name" value="MFS_1"/>
    <property type="match status" value="1"/>
</dbReference>
<comment type="caution">
    <text evidence="7">The sequence shown here is derived from an EMBL/GenBank/DDBJ whole genome shotgun (WGS) entry which is preliminary data.</text>
</comment>
<dbReference type="EMBL" id="JASODW010000009">
    <property type="protein sequence ID" value="MDK6275635.1"/>
    <property type="molecule type" value="Genomic_DNA"/>
</dbReference>
<dbReference type="InterPro" id="IPR036259">
    <property type="entry name" value="MFS_trans_sf"/>
</dbReference>
<dbReference type="PANTHER" id="PTHR23542:SF1">
    <property type="entry name" value="MAJOR FACILITATOR SUPERFAMILY (MFS) PROFILE DOMAIN-CONTAINING PROTEIN"/>
    <property type="match status" value="1"/>
</dbReference>
<feature type="transmembrane region" description="Helical" evidence="5">
    <location>
        <begin position="180"/>
        <end position="197"/>
    </location>
</feature>
<evidence type="ECO:0000313" key="8">
    <source>
        <dbReference type="Proteomes" id="UP001240483"/>
    </source>
</evidence>
<keyword evidence="4 5" id="KW-0472">Membrane</keyword>
<feature type="transmembrane region" description="Helical" evidence="5">
    <location>
        <begin position="114"/>
        <end position="132"/>
    </location>
</feature>
<feature type="transmembrane region" description="Helical" evidence="5">
    <location>
        <begin position="379"/>
        <end position="401"/>
    </location>
</feature>
<evidence type="ECO:0000256" key="2">
    <source>
        <dbReference type="ARBA" id="ARBA00022692"/>
    </source>
</evidence>
<name>A0AAP4C9C0_9MICC</name>
<reference evidence="7" key="1">
    <citation type="submission" date="2023-05" db="EMBL/GenBank/DDBJ databases">
        <title>Cataloging the Phylogenetic Diversity of Human Bladder Bacteria.</title>
        <authorList>
            <person name="Du J."/>
        </authorList>
    </citation>
    <scope>NUCLEOTIDE SEQUENCE</scope>
    <source>
        <strain evidence="7">UMB9978</strain>
    </source>
</reference>
<feature type="domain" description="Major facilitator superfamily (MFS) profile" evidence="6">
    <location>
        <begin position="24"/>
        <end position="432"/>
    </location>
</feature>
<organism evidence="7 8">
    <name type="scientific">Pseudoglutamicibacter cumminsii</name>
    <dbReference type="NCBI Taxonomy" id="156979"/>
    <lineage>
        <taxon>Bacteria</taxon>
        <taxon>Bacillati</taxon>
        <taxon>Actinomycetota</taxon>
        <taxon>Actinomycetes</taxon>
        <taxon>Micrococcales</taxon>
        <taxon>Micrococcaceae</taxon>
        <taxon>Pseudoglutamicibacter</taxon>
    </lineage>
</organism>
<evidence type="ECO:0000256" key="3">
    <source>
        <dbReference type="ARBA" id="ARBA00022989"/>
    </source>
</evidence>
<feature type="transmembrane region" description="Helical" evidence="5">
    <location>
        <begin position="295"/>
        <end position="315"/>
    </location>
</feature>
<proteinExistence type="predicted"/>
<feature type="transmembrane region" description="Helical" evidence="5">
    <location>
        <begin position="58"/>
        <end position="78"/>
    </location>
</feature>
<comment type="subcellular location">
    <subcellularLocation>
        <location evidence="1">Cell membrane</location>
        <topology evidence="1">Multi-pass membrane protein</topology>
    </subcellularLocation>
</comment>
<feature type="transmembrane region" description="Helical" evidence="5">
    <location>
        <begin position="348"/>
        <end position="367"/>
    </location>
</feature>
<protein>
    <submittedName>
        <fullName evidence="7">MFS transporter</fullName>
    </submittedName>
</protein>
<keyword evidence="3 5" id="KW-1133">Transmembrane helix</keyword>
<dbReference type="GO" id="GO:0022857">
    <property type="term" value="F:transmembrane transporter activity"/>
    <property type="evidence" value="ECO:0007669"/>
    <property type="project" value="InterPro"/>
</dbReference>
<feature type="transmembrane region" description="Helical" evidence="5">
    <location>
        <begin position="407"/>
        <end position="427"/>
    </location>
</feature>
<evidence type="ECO:0000259" key="6">
    <source>
        <dbReference type="PROSITE" id="PS50850"/>
    </source>
</evidence>
<accession>A0AAP4C9C0</accession>
<feature type="transmembrane region" description="Helical" evidence="5">
    <location>
        <begin position="25"/>
        <end position="46"/>
    </location>
</feature>
<dbReference type="InterPro" id="IPR011701">
    <property type="entry name" value="MFS"/>
</dbReference>
<evidence type="ECO:0000313" key="7">
    <source>
        <dbReference type="EMBL" id="MDK6275635.1"/>
    </source>
</evidence>
<dbReference type="PANTHER" id="PTHR23542">
    <property type="match status" value="1"/>
</dbReference>
<dbReference type="RefSeq" id="WP_285333384.1">
    <property type="nucleotide sequence ID" value="NZ_JASODW010000009.1"/>
</dbReference>
<dbReference type="InterPro" id="IPR020846">
    <property type="entry name" value="MFS_dom"/>
</dbReference>
<dbReference type="Gene3D" id="1.20.1250.20">
    <property type="entry name" value="MFS general substrate transporter like domains"/>
    <property type="match status" value="1"/>
</dbReference>
<feature type="transmembrane region" description="Helical" evidence="5">
    <location>
        <begin position="153"/>
        <end position="174"/>
    </location>
</feature>
<dbReference type="Proteomes" id="UP001240483">
    <property type="component" value="Unassembled WGS sequence"/>
</dbReference>